<dbReference type="AlphaFoldDB" id="A0A4U0ZDE1"/>
<name>A0A4U0ZDE1_9ALTE</name>
<keyword evidence="3" id="KW-1185">Reference proteome</keyword>
<reference evidence="2 3" key="1">
    <citation type="submission" date="2019-04" db="EMBL/GenBank/DDBJ databases">
        <title>Alteromonas portus sp. nov., an alginate lyase-excreting marine bacterium.</title>
        <authorList>
            <person name="Huang H."/>
            <person name="Mo K."/>
            <person name="Bao S."/>
        </authorList>
    </citation>
    <scope>NUCLEOTIDE SEQUENCE [LARGE SCALE GENOMIC DNA]</scope>
    <source>
        <strain evidence="2 3">HB161718</strain>
    </source>
</reference>
<feature type="transmembrane region" description="Helical" evidence="1">
    <location>
        <begin position="20"/>
        <end position="39"/>
    </location>
</feature>
<dbReference type="EMBL" id="SWCO01000007">
    <property type="protein sequence ID" value="TKB02614.1"/>
    <property type="molecule type" value="Genomic_DNA"/>
</dbReference>
<proteinExistence type="predicted"/>
<dbReference type="OrthoDB" id="6331943at2"/>
<gene>
    <name evidence="2" type="ORF">E5672_12150</name>
</gene>
<organism evidence="2 3">
    <name type="scientific">Alteromonas portus</name>
    <dbReference type="NCBI Taxonomy" id="2565549"/>
    <lineage>
        <taxon>Bacteria</taxon>
        <taxon>Pseudomonadati</taxon>
        <taxon>Pseudomonadota</taxon>
        <taxon>Gammaproteobacteria</taxon>
        <taxon>Alteromonadales</taxon>
        <taxon>Alteromonadaceae</taxon>
        <taxon>Alteromonas/Salinimonas group</taxon>
        <taxon>Alteromonas</taxon>
    </lineage>
</organism>
<evidence type="ECO:0000313" key="3">
    <source>
        <dbReference type="Proteomes" id="UP000305471"/>
    </source>
</evidence>
<evidence type="ECO:0000256" key="1">
    <source>
        <dbReference type="SAM" id="Phobius"/>
    </source>
</evidence>
<protein>
    <submittedName>
        <fullName evidence="2">Uncharacterized protein</fullName>
    </submittedName>
</protein>
<keyword evidence="1" id="KW-0472">Membrane</keyword>
<accession>A0A4U0ZDE1</accession>
<evidence type="ECO:0000313" key="2">
    <source>
        <dbReference type="EMBL" id="TKB02614.1"/>
    </source>
</evidence>
<feature type="transmembrane region" description="Helical" evidence="1">
    <location>
        <begin position="83"/>
        <end position="108"/>
    </location>
</feature>
<keyword evidence="1" id="KW-1133">Transmembrane helix</keyword>
<sequence length="130" mass="14581">MSKFKTYHPKLHRAVKRYTAIQYVIALGVLIFLFLNMNSLSMHHQLIAAITVVVMCIQNGFILSRAKVALAVEGPRLLIFPLLWIATGMGLAALVYSAFSIASLLVLINAVRYKNHRPPLHLMNEPENLV</sequence>
<comment type="caution">
    <text evidence="2">The sequence shown here is derived from an EMBL/GenBank/DDBJ whole genome shotgun (WGS) entry which is preliminary data.</text>
</comment>
<keyword evidence="1" id="KW-0812">Transmembrane</keyword>
<feature type="transmembrane region" description="Helical" evidence="1">
    <location>
        <begin position="46"/>
        <end position="63"/>
    </location>
</feature>
<dbReference type="Proteomes" id="UP000305471">
    <property type="component" value="Unassembled WGS sequence"/>
</dbReference>